<dbReference type="PANTHER" id="PTHR42701:SF1">
    <property type="entry name" value="IMIDAZOLE GLYCEROL PHOSPHATE SYNTHASE SUBUNIT HISH"/>
    <property type="match status" value="1"/>
</dbReference>
<name>A0A316FPL7_9GAMM</name>
<feature type="active site" evidence="10">
    <location>
        <position position="172"/>
    </location>
</feature>
<dbReference type="GO" id="GO:0004359">
    <property type="term" value="F:glutaminase activity"/>
    <property type="evidence" value="ECO:0007669"/>
    <property type="project" value="UniProtKB-EC"/>
</dbReference>
<evidence type="ECO:0000313" key="12">
    <source>
        <dbReference type="EMBL" id="PWK50721.1"/>
    </source>
</evidence>
<dbReference type="Proteomes" id="UP000245790">
    <property type="component" value="Unassembled WGS sequence"/>
</dbReference>
<evidence type="ECO:0000256" key="3">
    <source>
        <dbReference type="ARBA" id="ARBA00022605"/>
    </source>
</evidence>
<dbReference type="OrthoDB" id="9807137at2"/>
<reference evidence="12 13" key="1">
    <citation type="submission" date="2018-05" db="EMBL/GenBank/DDBJ databases">
        <title>Genomic Encyclopedia of Type Strains, Phase IV (KMG-IV): sequencing the most valuable type-strain genomes for metagenomic binning, comparative biology and taxonomic classification.</title>
        <authorList>
            <person name="Goeker M."/>
        </authorList>
    </citation>
    <scope>NUCLEOTIDE SEQUENCE [LARGE SCALE GENOMIC DNA]</scope>
    <source>
        <strain evidence="12 13">DSM 25350</strain>
    </source>
</reference>
<dbReference type="AlphaFoldDB" id="A0A316FPL7"/>
<dbReference type="EMBL" id="QGGU01000006">
    <property type="protein sequence ID" value="PWK50721.1"/>
    <property type="molecule type" value="Genomic_DNA"/>
</dbReference>
<keyword evidence="4" id="KW-0378">Hydrolase</keyword>
<evidence type="ECO:0000313" key="13">
    <source>
        <dbReference type="Proteomes" id="UP000245790"/>
    </source>
</evidence>
<keyword evidence="3" id="KW-0028">Amino-acid biosynthesis</keyword>
<keyword evidence="6" id="KW-0368">Histidine biosynthesis</keyword>
<comment type="catalytic activity">
    <reaction evidence="8">
        <text>5-[(5-phospho-1-deoxy-D-ribulos-1-ylimino)methylamino]-1-(5-phospho-beta-D-ribosyl)imidazole-4-carboxamide + L-glutamine = D-erythro-1-(imidazol-4-yl)glycerol 3-phosphate + 5-amino-1-(5-phospho-beta-D-ribosyl)imidazole-4-carboxamide + L-glutamate + H(+)</text>
        <dbReference type="Rhea" id="RHEA:24793"/>
        <dbReference type="ChEBI" id="CHEBI:15378"/>
        <dbReference type="ChEBI" id="CHEBI:29985"/>
        <dbReference type="ChEBI" id="CHEBI:58278"/>
        <dbReference type="ChEBI" id="CHEBI:58359"/>
        <dbReference type="ChEBI" id="CHEBI:58475"/>
        <dbReference type="ChEBI" id="CHEBI:58525"/>
        <dbReference type="EC" id="4.3.2.10"/>
    </reaction>
</comment>
<keyword evidence="7" id="KW-0456">Lyase</keyword>
<evidence type="ECO:0000256" key="5">
    <source>
        <dbReference type="ARBA" id="ARBA00022962"/>
    </source>
</evidence>
<dbReference type="GO" id="GO:0000107">
    <property type="term" value="F:imidazoleglycerol-phosphate synthase activity"/>
    <property type="evidence" value="ECO:0007669"/>
    <property type="project" value="RHEA"/>
</dbReference>
<feature type="active site" description="Nucleophile" evidence="10">
    <location>
        <position position="81"/>
    </location>
</feature>
<evidence type="ECO:0000256" key="4">
    <source>
        <dbReference type="ARBA" id="ARBA00022801"/>
    </source>
</evidence>
<keyword evidence="5 12" id="KW-0315">Glutamine amidotransferase</keyword>
<keyword evidence="13" id="KW-1185">Reference proteome</keyword>
<dbReference type="PANTHER" id="PTHR42701">
    <property type="entry name" value="IMIDAZOLE GLYCEROL PHOSPHATE SYNTHASE SUBUNIT HISH"/>
    <property type="match status" value="1"/>
</dbReference>
<gene>
    <name evidence="12" type="ORF">C8D97_1068</name>
</gene>
<comment type="pathway">
    <text evidence="1">Amino-acid biosynthesis; L-histidine biosynthesis; L-histidine from 5-phospho-alpha-D-ribose 1-diphosphate: step 5/9.</text>
</comment>
<dbReference type="Gene3D" id="3.40.50.880">
    <property type="match status" value="1"/>
</dbReference>
<dbReference type="InterPro" id="IPR029062">
    <property type="entry name" value="Class_I_gatase-like"/>
</dbReference>
<comment type="catalytic activity">
    <reaction evidence="9">
        <text>L-glutamine + H2O = L-glutamate + NH4(+)</text>
        <dbReference type="Rhea" id="RHEA:15889"/>
        <dbReference type="ChEBI" id="CHEBI:15377"/>
        <dbReference type="ChEBI" id="CHEBI:28938"/>
        <dbReference type="ChEBI" id="CHEBI:29985"/>
        <dbReference type="ChEBI" id="CHEBI:58359"/>
        <dbReference type="EC" id="3.5.1.2"/>
    </reaction>
</comment>
<evidence type="ECO:0000256" key="7">
    <source>
        <dbReference type="ARBA" id="ARBA00023239"/>
    </source>
</evidence>
<feature type="active site" evidence="10">
    <location>
        <position position="174"/>
    </location>
</feature>
<dbReference type="GO" id="GO:0000105">
    <property type="term" value="P:L-histidine biosynthetic process"/>
    <property type="evidence" value="ECO:0007669"/>
    <property type="project" value="UniProtKB-UniPathway"/>
</dbReference>
<dbReference type="InterPro" id="IPR010139">
    <property type="entry name" value="Imidazole-glycPsynth_HisH"/>
</dbReference>
<dbReference type="PIRSF" id="PIRSF000495">
    <property type="entry name" value="Amidotransf_hisH"/>
    <property type="match status" value="1"/>
</dbReference>
<dbReference type="GO" id="GO:0016829">
    <property type="term" value="F:lyase activity"/>
    <property type="evidence" value="ECO:0007669"/>
    <property type="project" value="UniProtKB-KW"/>
</dbReference>
<dbReference type="Pfam" id="PF00117">
    <property type="entry name" value="GATase"/>
    <property type="match status" value="1"/>
</dbReference>
<dbReference type="RefSeq" id="WP_109763388.1">
    <property type="nucleotide sequence ID" value="NZ_QGGU01000006.1"/>
</dbReference>
<comment type="caution">
    <text evidence="12">The sequence shown here is derived from an EMBL/GenBank/DDBJ whole genome shotgun (WGS) entry which is preliminary data.</text>
</comment>
<evidence type="ECO:0000256" key="9">
    <source>
        <dbReference type="ARBA" id="ARBA00049534"/>
    </source>
</evidence>
<evidence type="ECO:0000256" key="1">
    <source>
        <dbReference type="ARBA" id="ARBA00005091"/>
    </source>
</evidence>
<accession>A0A316FPL7</accession>
<evidence type="ECO:0000256" key="6">
    <source>
        <dbReference type="ARBA" id="ARBA00023102"/>
    </source>
</evidence>
<comment type="subunit">
    <text evidence="2">Heterodimer of HisH and HisF.</text>
</comment>
<dbReference type="NCBIfam" id="TIGR01855">
    <property type="entry name" value="IMP_synth_hisH"/>
    <property type="match status" value="1"/>
</dbReference>
<proteinExistence type="predicted"/>
<organism evidence="12 13">
    <name type="scientific">Pleionea mediterranea</name>
    <dbReference type="NCBI Taxonomy" id="523701"/>
    <lineage>
        <taxon>Bacteria</taxon>
        <taxon>Pseudomonadati</taxon>
        <taxon>Pseudomonadota</taxon>
        <taxon>Gammaproteobacteria</taxon>
        <taxon>Oceanospirillales</taxon>
        <taxon>Pleioneaceae</taxon>
        <taxon>Pleionea</taxon>
    </lineage>
</organism>
<dbReference type="SUPFAM" id="SSF52317">
    <property type="entry name" value="Class I glutamine amidotransferase-like"/>
    <property type="match status" value="1"/>
</dbReference>
<feature type="domain" description="Glutamine amidotransferase" evidence="11">
    <location>
        <begin position="7"/>
        <end position="177"/>
    </location>
</feature>
<keyword evidence="12" id="KW-0808">Transferase</keyword>
<dbReference type="UniPathway" id="UPA00031">
    <property type="reaction ID" value="UER00010"/>
</dbReference>
<evidence type="ECO:0000256" key="10">
    <source>
        <dbReference type="PIRSR" id="PIRSR000495-1"/>
    </source>
</evidence>
<protein>
    <submittedName>
        <fullName evidence="12">Glutamine amidotransferase</fullName>
    </submittedName>
</protein>
<dbReference type="PROSITE" id="PS51273">
    <property type="entry name" value="GATASE_TYPE_1"/>
    <property type="match status" value="1"/>
</dbReference>
<evidence type="ECO:0000256" key="8">
    <source>
        <dbReference type="ARBA" id="ARBA00047838"/>
    </source>
</evidence>
<evidence type="ECO:0000256" key="2">
    <source>
        <dbReference type="ARBA" id="ARBA00011152"/>
    </source>
</evidence>
<evidence type="ECO:0000259" key="11">
    <source>
        <dbReference type="Pfam" id="PF00117"/>
    </source>
</evidence>
<dbReference type="InterPro" id="IPR017926">
    <property type="entry name" value="GATASE"/>
</dbReference>
<sequence>MSKAVTIIDTKAGNLFSLKACLERIGKTVTIAATPDDLVGEQLVLPGQGHFGSVMKSLEQSGWIDCLNLWRSQNKPILGICVGMQIFFESSQEASAINGLGWFKGRAEKLNFPKQPMVGWAKIQSSTLTEGTPYFVNSYAIRESEQCIATTSYGETFCAAVKDNKVVGFQFHPEKSSLYGQQLMATVLNNG</sequence>